<evidence type="ECO:0008006" key="5">
    <source>
        <dbReference type="Google" id="ProtNLM"/>
    </source>
</evidence>
<evidence type="ECO:0000256" key="3">
    <source>
        <dbReference type="ARBA" id="ARBA00023239"/>
    </source>
</evidence>
<dbReference type="UniPathway" id="UPA00079"/>
<dbReference type="PIRSF" id="PIRSF027386">
    <property type="entry name" value="UCP027386_ABC_sbc_TM0202"/>
    <property type="match status" value="1"/>
</dbReference>
<dbReference type="SUPFAM" id="SSF53850">
    <property type="entry name" value="Periplasmic binding protein-like II"/>
    <property type="match status" value="1"/>
</dbReference>
<evidence type="ECO:0000256" key="1">
    <source>
        <dbReference type="ARBA" id="ARBA00004863"/>
    </source>
</evidence>
<evidence type="ECO:0000313" key="4">
    <source>
        <dbReference type="EMBL" id="VYU07688.1"/>
    </source>
</evidence>
<sequence length="326" mass="35800">MKKNSKIIISLVVLTIMALSFVGCSKKEKEEIVKTDISFVAPNGVPSTAVSKMIKENIQVDEKYNINYSIENTADTLAAAVMKGEPDIAIVPSNLAAQAYNKGLGYKLIGTTGFGALYLISTEGETDIEDLSGKEVYNIGNGLTPDIVFKALLKELNINDVTYSYVGGPTELAPAILGGKAKYAVVPEPALTTILNKNQDIKVIGSLNDIWKEKFNSENGFPQASLIIKEDLINNDKNFIKELLAEVERSINWVNDNQKDAATYSVDNGSQVDVNILEKSIENSNITFVEIKDNKEDYINYFKILEAANSKSIGDKVPDEEFFYEG</sequence>
<gene>
    <name evidence="4" type="ORF">CTLFYP3_01416</name>
</gene>
<keyword evidence="2" id="KW-0474">Menaquinone biosynthesis</keyword>
<comment type="pathway">
    <text evidence="1">Quinol/quinone metabolism; menaquinone biosynthesis.</text>
</comment>
<proteinExistence type="predicted"/>
<dbReference type="Pfam" id="PF02621">
    <property type="entry name" value="VitK2_biosynth"/>
    <property type="match status" value="1"/>
</dbReference>
<protein>
    <recommendedName>
        <fullName evidence="5">NMT1/THI5 like protein</fullName>
    </recommendedName>
</protein>
<evidence type="ECO:0000256" key="2">
    <source>
        <dbReference type="ARBA" id="ARBA00022428"/>
    </source>
</evidence>
<dbReference type="GO" id="GO:0016829">
    <property type="term" value="F:lyase activity"/>
    <property type="evidence" value="ECO:0007669"/>
    <property type="project" value="UniProtKB-KW"/>
</dbReference>
<dbReference type="PROSITE" id="PS51257">
    <property type="entry name" value="PROKAR_LIPOPROTEIN"/>
    <property type="match status" value="1"/>
</dbReference>
<dbReference type="RefSeq" id="WP_156625922.1">
    <property type="nucleotide sequence ID" value="NZ_CACRTO010000013.1"/>
</dbReference>
<dbReference type="EMBL" id="CACRTO010000013">
    <property type="protein sequence ID" value="VYU07688.1"/>
    <property type="molecule type" value="Genomic_DNA"/>
</dbReference>
<organism evidence="4">
    <name type="scientific">Clostridium tertium</name>
    <dbReference type="NCBI Taxonomy" id="1559"/>
    <lineage>
        <taxon>Bacteria</taxon>
        <taxon>Bacillati</taxon>
        <taxon>Bacillota</taxon>
        <taxon>Clostridia</taxon>
        <taxon>Eubacteriales</taxon>
        <taxon>Clostridiaceae</taxon>
        <taxon>Clostridium</taxon>
    </lineage>
</organism>
<dbReference type="InterPro" id="IPR003773">
    <property type="entry name" value="Menaquinone_biosynth"/>
</dbReference>
<reference evidence="4" key="1">
    <citation type="submission" date="2019-11" db="EMBL/GenBank/DDBJ databases">
        <authorList>
            <person name="Feng L."/>
        </authorList>
    </citation>
    <scope>NUCLEOTIDE SEQUENCE</scope>
    <source>
        <strain evidence="4">CTertiumLFYP3</strain>
    </source>
</reference>
<dbReference type="PANTHER" id="PTHR30024:SF46">
    <property type="entry name" value="ABC TRANSPORTER, SUBSTRATE-BINDING LIPOPROTEIN"/>
    <property type="match status" value="1"/>
</dbReference>
<accession>A0A6N3BY74</accession>
<keyword evidence="3" id="KW-0456">Lyase</keyword>
<name>A0A6N3BY74_9CLOT</name>
<dbReference type="GO" id="GO:0009234">
    <property type="term" value="P:menaquinone biosynthetic process"/>
    <property type="evidence" value="ECO:0007669"/>
    <property type="project" value="UniProtKB-UniPathway"/>
</dbReference>
<dbReference type="InterPro" id="IPR027024">
    <property type="entry name" value="UCP027386_ABC_sbc_TM0202"/>
</dbReference>
<dbReference type="PANTHER" id="PTHR30024">
    <property type="entry name" value="ALIPHATIC SULFONATES-BINDING PROTEIN-RELATED"/>
    <property type="match status" value="1"/>
</dbReference>
<dbReference type="Gene3D" id="3.40.190.10">
    <property type="entry name" value="Periplasmic binding protein-like II"/>
    <property type="match status" value="2"/>
</dbReference>
<dbReference type="AlphaFoldDB" id="A0A6N3BY74"/>